<dbReference type="SMART" id="SM00448">
    <property type="entry name" value="REC"/>
    <property type="match status" value="1"/>
</dbReference>
<organism evidence="3">
    <name type="scientific">Candidatus Kentrum sp. LPFa</name>
    <dbReference type="NCBI Taxonomy" id="2126335"/>
    <lineage>
        <taxon>Bacteria</taxon>
        <taxon>Pseudomonadati</taxon>
        <taxon>Pseudomonadota</taxon>
        <taxon>Gammaproteobacteria</taxon>
        <taxon>Candidatus Kentrum</taxon>
    </lineage>
</organism>
<feature type="domain" description="Response regulatory" evidence="2">
    <location>
        <begin position="7"/>
        <end position="121"/>
    </location>
</feature>
<dbReference type="SUPFAM" id="SSF55781">
    <property type="entry name" value="GAF domain-like"/>
    <property type="match status" value="1"/>
</dbReference>
<feature type="modified residue" description="4-aspartylphosphate" evidence="1">
    <location>
        <position position="56"/>
    </location>
</feature>
<protein>
    <submittedName>
        <fullName evidence="3">CheY chemotaxis protein or a CheY-like REC (Receiver) domain</fullName>
    </submittedName>
</protein>
<dbReference type="AlphaFoldDB" id="A0A450WP12"/>
<dbReference type="Gene3D" id="3.40.50.2300">
    <property type="match status" value="1"/>
</dbReference>
<dbReference type="InterPro" id="IPR001789">
    <property type="entry name" value="Sig_transdc_resp-reg_receiver"/>
</dbReference>
<dbReference type="CDD" id="cd00156">
    <property type="entry name" value="REC"/>
    <property type="match status" value="1"/>
</dbReference>
<dbReference type="Gene3D" id="3.30.450.40">
    <property type="match status" value="1"/>
</dbReference>
<accession>A0A450WP12</accession>
<dbReference type="Pfam" id="PF00072">
    <property type="entry name" value="Response_reg"/>
    <property type="match status" value="1"/>
</dbReference>
<dbReference type="PROSITE" id="PS50110">
    <property type="entry name" value="RESPONSE_REGULATORY"/>
    <property type="match status" value="1"/>
</dbReference>
<dbReference type="EMBL" id="CAADFK010000152">
    <property type="protein sequence ID" value="VFK18791.1"/>
    <property type="molecule type" value="Genomic_DNA"/>
</dbReference>
<evidence type="ECO:0000259" key="2">
    <source>
        <dbReference type="PROSITE" id="PS50110"/>
    </source>
</evidence>
<evidence type="ECO:0000313" key="3">
    <source>
        <dbReference type="EMBL" id="VFK18791.1"/>
    </source>
</evidence>
<dbReference type="InterPro" id="IPR029016">
    <property type="entry name" value="GAF-like_dom_sf"/>
</dbReference>
<name>A0A450WP12_9GAMM</name>
<gene>
    <name evidence="3" type="ORF">BECKLPF1236B_GA0070989_11523</name>
</gene>
<dbReference type="GO" id="GO:0000160">
    <property type="term" value="P:phosphorelay signal transduction system"/>
    <property type="evidence" value="ECO:0007669"/>
    <property type="project" value="InterPro"/>
</dbReference>
<dbReference type="SUPFAM" id="SSF52172">
    <property type="entry name" value="CheY-like"/>
    <property type="match status" value="1"/>
</dbReference>
<sequence>MAEEQKKLLVIDDSATFREAITMAGEDYGWEVYAGDVLDGIRDWLAENRPDVVLFDWQLPGQQRRKYAELLQEHRLTEHTLLLSGAMDEARRQFVAEYGLAGARLKPFDLGRFEEEIELPPRKTGLLQDRLINKLSGRSVIQGFRKSGRQAFSNDQLVEMVDKVSLTTDILDRNLDILWSNQSAKKEPLTEEQRLIAKWLQVEIEEKQTGNVVRRLDWDREKGRFLESRLYPIGHDLYGLERDWRDEGEQPHDREFLNLEGDKDLTLEKWLRAVARLLAQRYAISRLRVYKVTPLPHTEGLEREHTPLMAPKFQSGGGIEPNTEVWLRGGFDPRCFPHIEDALKSKGVSAPRWVRDLVDRDPSICKDIARVRYGQVGTFRVLFPVRDQNGQIVALLAMDRRLDHIKELDGFDKKVVELARRMASDEARVLTKKQWSLMQGLVEDIGERVDTWLREDEDRRAADWHNAISKVLIDIFAATTNSPEMTYEGISQVCAGLSRAWNEEKISGVIQGATPWPQQNGKGESISDWYIALILDDTHWQVVAGWGNAYEIYRQQGEQMQGPAPRIVATEKAWKGVMIQDFQTWSKETKHLSHDGSLSEVGKTIGSWLAVPMQVEGRIRATMVVHSPHAHYFTAFHTRLLEDAAQRLLPLLTAALRETRARSAFTAAVMHEVKNDSHTALMLLALIQKSIDQGGEIKGMAEYLIEIRHHLEGLNALGQDSLDIFRTGAKGDAQEWKDDERDITTTLGNLLENATRSWRILYQETEFESNLPNDHVEGFITPADEKRARVGWISEAHPPEGGDGGCASLIHPTAPSGLLFHSKELAARKIRIPRNLDFKRVLRVLLHNAFRHGEEWVHIAVELQNGIDTDKQQLELTIRNGAYEDVIAGLSENAGSAMGSNPGSSPLTRGRMGLTVARQLTLEAGGFLSELQYQKKQEDWGEVTIALHWPIKVIA</sequence>
<reference evidence="3" key="1">
    <citation type="submission" date="2019-02" db="EMBL/GenBank/DDBJ databases">
        <authorList>
            <person name="Gruber-Vodicka R. H."/>
            <person name="Seah K. B. B."/>
        </authorList>
    </citation>
    <scope>NUCLEOTIDE SEQUENCE</scope>
    <source>
        <strain evidence="3">BECK_S313</strain>
    </source>
</reference>
<keyword evidence="1" id="KW-0597">Phosphoprotein</keyword>
<dbReference type="InterPro" id="IPR011006">
    <property type="entry name" value="CheY-like_superfamily"/>
</dbReference>
<proteinExistence type="predicted"/>
<evidence type="ECO:0000256" key="1">
    <source>
        <dbReference type="PROSITE-ProRule" id="PRU00169"/>
    </source>
</evidence>